<proteinExistence type="inferred from homology"/>
<dbReference type="SUPFAM" id="SSF143456">
    <property type="entry name" value="VC0467-like"/>
    <property type="match status" value="1"/>
</dbReference>
<evidence type="ECO:0000313" key="1">
    <source>
        <dbReference type="EMBL" id="VAX07896.1"/>
    </source>
</evidence>
<dbReference type="EMBL" id="UOFW01000227">
    <property type="protein sequence ID" value="VAX07896.1"/>
    <property type="molecule type" value="Genomic_DNA"/>
</dbReference>
<dbReference type="NCBIfam" id="NF001268">
    <property type="entry name" value="PRK00228.1-4"/>
    <property type="match status" value="1"/>
</dbReference>
<accession>A0A3B1APL7</accession>
<name>A0A3B1APL7_9ZZZZ</name>
<dbReference type="Pfam" id="PF02622">
    <property type="entry name" value="DUF179"/>
    <property type="match status" value="1"/>
</dbReference>
<sequence>MIKPFYFTGQLLLAMPGMTDPRFDRSVIYICSHSEEGAMGLVINSAATSIDFPNLLDQLEVDYDPEILAKNEASGTGVTLYAGGPVEIGRGFILHSADYIQPSTLIVSETVALTATVDILAAISAGKGPKNFMVALGYTGWGRGQLEKEIKRNSWLNVEADEALLFRTDLDLKWPRAMAKLGIDITLLSSFSGNA</sequence>
<dbReference type="InterPro" id="IPR003774">
    <property type="entry name" value="AlgH-like"/>
</dbReference>
<protein>
    <submittedName>
        <fullName evidence="1">UPF0301 protein YqgE</fullName>
    </submittedName>
</protein>
<dbReference type="HAMAP" id="MF_00758">
    <property type="entry name" value="UPF0301"/>
    <property type="match status" value="1"/>
</dbReference>
<dbReference type="PANTHER" id="PTHR30327">
    <property type="entry name" value="UNCHARACTERIZED PROTEIN YQGE"/>
    <property type="match status" value="1"/>
</dbReference>
<organism evidence="1">
    <name type="scientific">hydrothermal vent metagenome</name>
    <dbReference type="NCBI Taxonomy" id="652676"/>
    <lineage>
        <taxon>unclassified sequences</taxon>
        <taxon>metagenomes</taxon>
        <taxon>ecological metagenomes</taxon>
    </lineage>
</organism>
<dbReference type="PANTHER" id="PTHR30327:SF1">
    <property type="entry name" value="UPF0301 PROTEIN YQGE"/>
    <property type="match status" value="1"/>
</dbReference>
<gene>
    <name evidence="1" type="ORF">MNBD_ALPHA03-298</name>
</gene>
<dbReference type="GO" id="GO:0005829">
    <property type="term" value="C:cytosol"/>
    <property type="evidence" value="ECO:0007669"/>
    <property type="project" value="TreeGrafter"/>
</dbReference>
<reference evidence="1" key="1">
    <citation type="submission" date="2018-06" db="EMBL/GenBank/DDBJ databases">
        <authorList>
            <person name="Zhirakovskaya E."/>
        </authorList>
    </citation>
    <scope>NUCLEOTIDE SEQUENCE</scope>
</reference>
<dbReference type="Gene3D" id="3.40.1740.10">
    <property type="entry name" value="VC0467-like"/>
    <property type="match status" value="1"/>
</dbReference>
<dbReference type="AlphaFoldDB" id="A0A3B1APL7"/>